<protein>
    <submittedName>
        <fullName evidence="1">Uncharacterized protein</fullName>
    </submittedName>
</protein>
<proteinExistence type="predicted"/>
<name>A0A1L7NK31_PSEPU</name>
<accession>A0A1L7NK31</accession>
<dbReference type="EMBL" id="AP015029">
    <property type="protein sequence ID" value="BAW25783.1"/>
    <property type="molecule type" value="Genomic_DNA"/>
</dbReference>
<dbReference type="RefSeq" id="WP_245353432.1">
    <property type="nucleotide sequence ID" value="NZ_BSKG01000017.1"/>
</dbReference>
<evidence type="ECO:0000313" key="1">
    <source>
        <dbReference type="EMBL" id="BAW25783.1"/>
    </source>
</evidence>
<dbReference type="Proteomes" id="UP000218731">
    <property type="component" value="Chromosome 1"/>
</dbReference>
<reference evidence="1 2" key="1">
    <citation type="submission" date="2015-11" db="EMBL/GenBank/DDBJ databases">
        <title>Complete genome sequencing of a biphenyl-degrading bacterium, Pseudomonas putida KF715 (=NBRC110667).</title>
        <authorList>
            <person name="Suenaga H."/>
            <person name="Fujihara N."/>
            <person name="Watanabe T."/>
            <person name="Hirose J."/>
            <person name="Kimura N."/>
            <person name="Yamazoe A."/>
            <person name="Hosoyama A."/>
            <person name="Shimodaira J."/>
            <person name="Furukawa K."/>
        </authorList>
    </citation>
    <scope>NUCLEOTIDE SEQUENCE [LARGE SCALE GENOMIC DNA]</scope>
    <source>
        <strain evidence="1 2">KF715</strain>
    </source>
</reference>
<evidence type="ECO:0000313" key="2">
    <source>
        <dbReference type="Proteomes" id="UP000218731"/>
    </source>
</evidence>
<dbReference type="AlphaFoldDB" id="A0A1L7NK31"/>
<organism evidence="1 2">
    <name type="scientific">Pseudomonas putida</name>
    <name type="common">Arthrobacter siderocapsulatus</name>
    <dbReference type="NCBI Taxonomy" id="303"/>
    <lineage>
        <taxon>Bacteria</taxon>
        <taxon>Pseudomonadati</taxon>
        <taxon>Pseudomonadota</taxon>
        <taxon>Gammaproteobacteria</taxon>
        <taxon>Pseudomonadales</taxon>
        <taxon>Pseudomonadaceae</taxon>
        <taxon>Pseudomonas</taxon>
    </lineage>
</organism>
<gene>
    <name evidence="1" type="ORF">KF715C_ch52100</name>
</gene>
<sequence>MGTQGHKDVGPAISADERARIARAARQVVAYANFLRWTANFKRDEVLRHPEHDRVMLLSPMQSGRFSFALEGDTLYVGVQPFEAAWAGCMPFEAAYVSDRLYLSVESVNFMDSRMPPLALGIFVDEQGKRELMAQARFVQFVRVSVHEGYVAEVGEPCGEAFAMRPGDVVGQLRETRKVKAQQQDMGRFF</sequence>